<dbReference type="EMBL" id="JAAOAM010000068">
    <property type="protein sequence ID" value="KAF5551599.1"/>
    <property type="molecule type" value="Genomic_DNA"/>
</dbReference>
<feature type="coiled-coil region" evidence="1">
    <location>
        <begin position="719"/>
        <end position="803"/>
    </location>
</feature>
<feature type="compositionally biased region" description="Pro residues" evidence="2">
    <location>
        <begin position="677"/>
        <end position="686"/>
    </location>
</feature>
<gene>
    <name evidence="3" type="ORF">FMEXI_3165</name>
</gene>
<feature type="region of interest" description="Disordered" evidence="2">
    <location>
        <begin position="87"/>
        <end position="112"/>
    </location>
</feature>
<comment type="caution">
    <text evidence="3">The sequence shown here is derived from an EMBL/GenBank/DDBJ whole genome shotgun (WGS) entry which is preliminary data.</text>
</comment>
<evidence type="ECO:0000256" key="1">
    <source>
        <dbReference type="SAM" id="Coils"/>
    </source>
</evidence>
<feature type="region of interest" description="Disordered" evidence="2">
    <location>
        <begin position="667"/>
        <end position="698"/>
    </location>
</feature>
<evidence type="ECO:0000313" key="4">
    <source>
        <dbReference type="Proteomes" id="UP000522262"/>
    </source>
</evidence>
<name>A0A8H5JA27_9HYPO</name>
<dbReference type="AlphaFoldDB" id="A0A8H5JA27"/>
<evidence type="ECO:0000256" key="2">
    <source>
        <dbReference type="SAM" id="MobiDB-lite"/>
    </source>
</evidence>
<reference evidence="3 4" key="1">
    <citation type="submission" date="2020-05" db="EMBL/GenBank/DDBJ databases">
        <title>Identification and distribution of gene clusters putatively required for synthesis of sphingolipid metabolism inhibitors in phylogenetically diverse species of the filamentous fungus Fusarium.</title>
        <authorList>
            <person name="Kim H.-S."/>
            <person name="Busman M."/>
            <person name="Brown D.W."/>
            <person name="Divon H."/>
            <person name="Uhlig S."/>
            <person name="Proctor R.H."/>
        </authorList>
    </citation>
    <scope>NUCLEOTIDE SEQUENCE [LARGE SCALE GENOMIC DNA]</scope>
    <source>
        <strain evidence="3 4">NRRL 53147</strain>
    </source>
</reference>
<dbReference type="Proteomes" id="UP000522262">
    <property type="component" value="Unassembled WGS sequence"/>
</dbReference>
<evidence type="ECO:0000313" key="3">
    <source>
        <dbReference type="EMBL" id="KAF5551599.1"/>
    </source>
</evidence>
<sequence length="828" mass="92099">MATDSETANSWSQTITLSLISTSQVTYDDLDLDVSCTVQVSRAIASADDDVLPKHGLYEIDIRLLLAPSTPIKLYRVTLRALQEEVPTEGPDPWADATIERGSDRSSSPMSEVSGASARTFLLNSSWPQARATIHSNATSVTLGDNPKVASSYGIKAFLDVRCGIKDTEDGTEAFQPRITAVLQIDNDGEGLHTGDQVTARQLNFELVIWAMPERFVSLGGTEPVKILEYHEETSMFFWTPWANGPYFDVRSGGCYRWESPLAILYPSLVILWCLLSPAITAFIVRSQRYLVVHDVPCDEDAPIAKRCKRQIYIHTVKLVLHGARRVYKTGFIYISSRSRVRLAANSPTSVPFTDSIHNPLFIHARSITHACSAQQRRNVFFSHHPTLSNYALPTRRVQEEAVNRTTDRYKIPTCTLQTSAFRASFAGTTGVCRRDLWSRSALEIQRLPVQRSSPSSGRTRMSTSPCLDVHFTTRAVIEWQSDNESDGMTQILAKPDPKVSSITLATRFDSKGSLFDIHIPLKLKGLDNTSDMTFRACASSIISLDLVKNSPVSSEVEQEFKSPALGLRFQLHRRLDILVPTPALEPLRPAGRARSGVVLDAIREFSRASVFTVYIEARNASPKLQSVSDAVNKGLFKTTCNSRFQLASMYAGLGAKIVQLGADDTLAPPSYEETEAPPPPPPIDPKPGRKRPRQDTVTERAEEIALIWAELQMLKQAKDADGKRIAFLEKENQELRETVAKLQERYEAFDKSQQDIHHSFGALETTVEKNTQEFEESVGNELAELREDISQLDHQLSFIQEGQVSDESVAKIKDAVLLDITSRLSGD</sequence>
<keyword evidence="1" id="KW-0175">Coiled coil</keyword>
<organism evidence="3 4">
    <name type="scientific">Fusarium mexicanum</name>
    <dbReference type="NCBI Taxonomy" id="751941"/>
    <lineage>
        <taxon>Eukaryota</taxon>
        <taxon>Fungi</taxon>
        <taxon>Dikarya</taxon>
        <taxon>Ascomycota</taxon>
        <taxon>Pezizomycotina</taxon>
        <taxon>Sordariomycetes</taxon>
        <taxon>Hypocreomycetidae</taxon>
        <taxon>Hypocreales</taxon>
        <taxon>Nectriaceae</taxon>
        <taxon>Fusarium</taxon>
        <taxon>Fusarium fujikuroi species complex</taxon>
    </lineage>
</organism>
<accession>A0A8H5JA27</accession>
<keyword evidence="4" id="KW-1185">Reference proteome</keyword>
<protein>
    <submittedName>
        <fullName evidence="3">Uncharacterized protein</fullName>
    </submittedName>
</protein>
<proteinExistence type="predicted"/>